<dbReference type="EMBL" id="JAWWNJ010000008">
    <property type="protein sequence ID" value="KAK7050286.1"/>
    <property type="molecule type" value="Genomic_DNA"/>
</dbReference>
<accession>A0AAW0DCB2</accession>
<name>A0AAW0DCB2_9AGAR</name>
<dbReference type="AlphaFoldDB" id="A0AAW0DCB2"/>
<protein>
    <submittedName>
        <fullName evidence="1">Uncharacterized protein</fullName>
    </submittedName>
</protein>
<reference evidence="1 2" key="1">
    <citation type="journal article" date="2024" name="J Genomics">
        <title>Draft genome sequencing and assembly of Favolaschia claudopus CIRM-BRFM 2984 isolated from oak limbs.</title>
        <authorList>
            <person name="Navarro D."/>
            <person name="Drula E."/>
            <person name="Chaduli D."/>
            <person name="Cazenave R."/>
            <person name="Ahrendt S."/>
            <person name="Wang J."/>
            <person name="Lipzen A."/>
            <person name="Daum C."/>
            <person name="Barry K."/>
            <person name="Grigoriev I.V."/>
            <person name="Favel A."/>
            <person name="Rosso M.N."/>
            <person name="Martin F."/>
        </authorList>
    </citation>
    <scope>NUCLEOTIDE SEQUENCE [LARGE SCALE GENOMIC DNA]</scope>
    <source>
        <strain evidence="1 2">CIRM-BRFM 2984</strain>
    </source>
</reference>
<evidence type="ECO:0000313" key="1">
    <source>
        <dbReference type="EMBL" id="KAK7050286.1"/>
    </source>
</evidence>
<comment type="caution">
    <text evidence="1">The sequence shown here is derived from an EMBL/GenBank/DDBJ whole genome shotgun (WGS) entry which is preliminary data.</text>
</comment>
<keyword evidence="2" id="KW-1185">Reference proteome</keyword>
<evidence type="ECO:0000313" key="2">
    <source>
        <dbReference type="Proteomes" id="UP001362999"/>
    </source>
</evidence>
<organism evidence="1 2">
    <name type="scientific">Favolaschia claudopus</name>
    <dbReference type="NCBI Taxonomy" id="2862362"/>
    <lineage>
        <taxon>Eukaryota</taxon>
        <taxon>Fungi</taxon>
        <taxon>Dikarya</taxon>
        <taxon>Basidiomycota</taxon>
        <taxon>Agaricomycotina</taxon>
        <taxon>Agaricomycetes</taxon>
        <taxon>Agaricomycetidae</taxon>
        <taxon>Agaricales</taxon>
        <taxon>Marasmiineae</taxon>
        <taxon>Mycenaceae</taxon>
        <taxon>Favolaschia</taxon>
    </lineage>
</organism>
<proteinExistence type="predicted"/>
<gene>
    <name evidence="1" type="ORF">R3P38DRAFT_2763348</name>
</gene>
<dbReference type="Proteomes" id="UP001362999">
    <property type="component" value="Unassembled WGS sequence"/>
</dbReference>
<sequence>MNCIFFHHSAAASFGREANCLATLATANIIETTVEASGVRCMQRAILGAGAANKQISEFHHSGYLPSLEDVMFVHWEIATLAMAMTTCFWSTASQRPRQRVASSRKASWMCCFGQEGEGVAEKITAQGLAFTRLWRRRQQQILVGGITAAPGHVKEAQRHIPDIGGSDVNVFD</sequence>